<gene>
    <name evidence="1" type="ORF">MCOR_21960</name>
</gene>
<reference evidence="1 2" key="1">
    <citation type="submission" date="2020-06" db="EMBL/GenBank/DDBJ databases">
        <authorList>
            <person name="Li R."/>
            <person name="Bekaert M."/>
        </authorList>
    </citation>
    <scope>NUCLEOTIDE SEQUENCE [LARGE SCALE GENOMIC DNA]</scope>
    <source>
        <strain evidence="2">wild</strain>
    </source>
</reference>
<evidence type="ECO:0000313" key="1">
    <source>
        <dbReference type="EMBL" id="CAC5386532.1"/>
    </source>
</evidence>
<sequence>MLEFGWPLGFDREFEECGNTKITKNHSGARDFAKDIDKYIKKEVGYGAVLGPFASNPFNDHLVMSPLNSVPKANSEERRVIMDLSFPKDVSVELKHDLLWWSEFLEIYNLQEWTEPDEYMASDACLVGCGGVSNGQFFHCAFPDFIVQQNLHINALELLSIIVCLKLCGQKGRNICIQCDNMVSIQVINQGKSRSRFLQACLREICFICAIKECELRAIHIDGIDNRLPDMLSRWRLSDIYPIQFYSSIEDRNVQHINVDSNFFQILLQLVNLVYLLFKKGLKRCNPHSVRAALPIAPSILLKIREESDFDDVNSYTYWCIFLFAFYLICRKSNLVGTVDDSSKCLHREDISVFKDYLLVEFHWSKTIQFGERVLEIPIIKNLSSPLCAFITFKAMCIKFPVAASSPAVLVLPSREIKPVSYNMLQTF</sequence>
<name>A0A6J8BSH9_MYTCO</name>
<organism evidence="1 2">
    <name type="scientific">Mytilus coruscus</name>
    <name type="common">Sea mussel</name>
    <dbReference type="NCBI Taxonomy" id="42192"/>
    <lineage>
        <taxon>Eukaryota</taxon>
        <taxon>Metazoa</taxon>
        <taxon>Spiralia</taxon>
        <taxon>Lophotrochozoa</taxon>
        <taxon>Mollusca</taxon>
        <taxon>Bivalvia</taxon>
        <taxon>Autobranchia</taxon>
        <taxon>Pteriomorphia</taxon>
        <taxon>Mytilida</taxon>
        <taxon>Mytiloidea</taxon>
        <taxon>Mytilidae</taxon>
        <taxon>Mytilinae</taxon>
        <taxon>Mytilus</taxon>
    </lineage>
</organism>
<dbReference type="EMBL" id="CACVKT020003884">
    <property type="protein sequence ID" value="CAC5386532.1"/>
    <property type="molecule type" value="Genomic_DNA"/>
</dbReference>
<dbReference type="PANTHER" id="PTHR33050:SF7">
    <property type="entry name" value="RIBONUCLEASE H"/>
    <property type="match status" value="1"/>
</dbReference>
<dbReference type="AlphaFoldDB" id="A0A6J8BSH9"/>
<dbReference type="InterPro" id="IPR052055">
    <property type="entry name" value="Hepadnavirus_pol/RT"/>
</dbReference>
<dbReference type="Proteomes" id="UP000507470">
    <property type="component" value="Unassembled WGS sequence"/>
</dbReference>
<dbReference type="CDD" id="cd09275">
    <property type="entry name" value="RNase_HI_RT_DIRS1"/>
    <property type="match status" value="1"/>
</dbReference>
<dbReference type="OrthoDB" id="6771932at2759"/>
<proteinExistence type="predicted"/>
<accession>A0A6J8BSH9</accession>
<keyword evidence="2" id="KW-1185">Reference proteome</keyword>
<protein>
    <submittedName>
        <fullName evidence="1">Uncharacterized protein</fullName>
    </submittedName>
</protein>
<dbReference type="PANTHER" id="PTHR33050">
    <property type="entry name" value="REVERSE TRANSCRIPTASE DOMAIN-CONTAINING PROTEIN"/>
    <property type="match status" value="1"/>
</dbReference>
<evidence type="ECO:0000313" key="2">
    <source>
        <dbReference type="Proteomes" id="UP000507470"/>
    </source>
</evidence>